<dbReference type="EMBL" id="CAXDID020000201">
    <property type="protein sequence ID" value="CAL6054246.1"/>
    <property type="molecule type" value="Genomic_DNA"/>
</dbReference>
<accession>A0AA86N5S6</accession>
<evidence type="ECO:0000313" key="1">
    <source>
        <dbReference type="EMBL" id="CAI9913459.1"/>
    </source>
</evidence>
<reference evidence="1" key="1">
    <citation type="submission" date="2023-06" db="EMBL/GenBank/DDBJ databases">
        <authorList>
            <person name="Kurt Z."/>
        </authorList>
    </citation>
    <scope>NUCLEOTIDE SEQUENCE</scope>
</reference>
<proteinExistence type="predicted"/>
<sequence length="615" mass="68355">MLSSILIFSQLKQKQGSELCNKILIFDYKQYQYCQKSQNLNSANISSVLQLSQQSSHLFIYTEGAVNSQIQTQINYVNIFAVFGFNIDNEAVFNCTINISINFKVVTAALICLKCNLMIDQCALSFTASGQYLSAVLINTDRTFNLQNSSVEYRFGSVQSSGIVNQINSTMTMFKISKVKLSGFDYINSTLNGYLISEVNAQTTLNITDFTVCTSTTQSVGAKNGYFTQVGAEISQCQNICPTGQKVTYGLCLSSLLLGELIISNNTQACVTPFEYDQEKCVCMEGFYLNVTFCFDLVKDLTTLDVDTISNFTAMDIKLNTNTSNIEARLISNFTQADQNLSRNTTNLDNGLNANITAFNASHDALTAQQAQNHLDLNNRLAHNVSYMETQLKNNQSDQDAFWQQSINNLNTAFTNSKNYVEQQLKNNFSRMMTNLELNTTTLDSRSKNNFTTLTNSYNSLENKVSTNQNNLNTASAQQQAYLEQQLVNNYTAQTNSLNSLLTGLRNDLTWVNNTQNGLINGMRNDLNTFNTNDNNAITAQTNNVNNAHARINGNVNDINGLKNVDGSLQYQINVLNGRGVPSVTFQNRNLPIGYYGAMVSVLFVCVDSDCRQVG</sequence>
<name>A0AA86N5S6_9EUKA</name>
<dbReference type="Proteomes" id="UP001642409">
    <property type="component" value="Unassembled WGS sequence"/>
</dbReference>
<gene>
    <name evidence="1" type="ORF">HINF_LOCUS1104</name>
    <name evidence="2" type="ORF">HINF_LOCUS45975</name>
</gene>
<evidence type="ECO:0000313" key="2">
    <source>
        <dbReference type="EMBL" id="CAL6054246.1"/>
    </source>
</evidence>
<dbReference type="EMBL" id="CATOUU010000025">
    <property type="protein sequence ID" value="CAI9913459.1"/>
    <property type="molecule type" value="Genomic_DNA"/>
</dbReference>
<dbReference type="AlphaFoldDB" id="A0AA86N5S6"/>
<evidence type="ECO:0000313" key="3">
    <source>
        <dbReference type="Proteomes" id="UP001642409"/>
    </source>
</evidence>
<protein>
    <submittedName>
        <fullName evidence="2">Hypothetical_protein</fullName>
    </submittedName>
</protein>
<reference evidence="2 3" key="2">
    <citation type="submission" date="2024-07" db="EMBL/GenBank/DDBJ databases">
        <authorList>
            <person name="Akdeniz Z."/>
        </authorList>
    </citation>
    <scope>NUCLEOTIDE SEQUENCE [LARGE SCALE GENOMIC DNA]</scope>
</reference>
<keyword evidence="3" id="KW-1185">Reference proteome</keyword>
<organism evidence="1">
    <name type="scientific">Hexamita inflata</name>
    <dbReference type="NCBI Taxonomy" id="28002"/>
    <lineage>
        <taxon>Eukaryota</taxon>
        <taxon>Metamonada</taxon>
        <taxon>Diplomonadida</taxon>
        <taxon>Hexamitidae</taxon>
        <taxon>Hexamitinae</taxon>
        <taxon>Hexamita</taxon>
    </lineage>
</organism>
<comment type="caution">
    <text evidence="1">The sequence shown here is derived from an EMBL/GenBank/DDBJ whole genome shotgun (WGS) entry which is preliminary data.</text>
</comment>